<dbReference type="EMBL" id="SMTF01000003">
    <property type="protein sequence ID" value="TDK26310.1"/>
    <property type="molecule type" value="Genomic_DNA"/>
</dbReference>
<accession>A0A4R5TYM7</accession>
<evidence type="ECO:0000313" key="3">
    <source>
        <dbReference type="EMBL" id="TDK26310.1"/>
    </source>
</evidence>
<evidence type="ECO:0000313" key="4">
    <source>
        <dbReference type="Proteomes" id="UP000294796"/>
    </source>
</evidence>
<sequence>MKGRFGLALLVATAVNVALPSAASSRTSSAEAVETTAYPRIGRADMHLILLGHAATTWSDEQLSEHVFGAPPSDLDQFSKRDHHEAMRARAAQIRTLIQEMRGMGQFRLGVLSVSMPYPSTQKVLGMTGDPPRRFRSFGGYTEDDASAHMRLMPYNFDTSSFVLSAPFLPCDGGWQEELFGSNRSLAIGYKIRNWASPGAADGRTPQQPPTARCDMRIEDERAARRIEDARHRGRLAIGATVYARISGEMDDKQYVLIADRVDIHFFRNEGGVGVSPRLATVTLLAPTEPPVTDAPEASHGPSSGTGSRGLDLSDSRQVEACAAMGALTQTIAEQAATAGIPARQTEAYATTRQHVGEMADAVVVVVDRLGDRMKPHLMRSWSMYGYCHGMEDDLLFGEAASKVAATCNQSADELSGRCIQELLKGNFEALAPAEQERLREAARQRGY</sequence>
<gene>
    <name evidence="3" type="ORF">E2F46_06915</name>
</gene>
<organism evidence="3 4">
    <name type="scientific">Luteimonas aestuarii</name>
    <dbReference type="NCBI Taxonomy" id="453837"/>
    <lineage>
        <taxon>Bacteria</taxon>
        <taxon>Pseudomonadati</taxon>
        <taxon>Pseudomonadota</taxon>
        <taxon>Gammaproteobacteria</taxon>
        <taxon>Lysobacterales</taxon>
        <taxon>Lysobacteraceae</taxon>
        <taxon>Luteimonas</taxon>
    </lineage>
</organism>
<comment type="caution">
    <text evidence="3">The sequence shown here is derived from an EMBL/GenBank/DDBJ whole genome shotgun (WGS) entry which is preliminary data.</text>
</comment>
<feature type="chain" id="PRO_5020697044" evidence="2">
    <location>
        <begin position="24"/>
        <end position="448"/>
    </location>
</feature>
<evidence type="ECO:0000256" key="2">
    <source>
        <dbReference type="SAM" id="SignalP"/>
    </source>
</evidence>
<keyword evidence="4" id="KW-1185">Reference proteome</keyword>
<dbReference type="AlphaFoldDB" id="A0A4R5TYM7"/>
<reference evidence="3 4" key="1">
    <citation type="submission" date="2019-03" db="EMBL/GenBank/DDBJ databases">
        <title>Luteimonas zhaokaii sp.nov., isolated from the rectal contents of Plateau pika in Yushu, Qinghai Province, China.</title>
        <authorList>
            <person name="Zhang G."/>
        </authorList>
    </citation>
    <scope>NUCLEOTIDE SEQUENCE [LARGE SCALE GENOMIC DNA]</scope>
    <source>
        <strain evidence="3 4">B9</strain>
    </source>
</reference>
<proteinExistence type="predicted"/>
<feature type="region of interest" description="Disordered" evidence="1">
    <location>
        <begin position="288"/>
        <end position="312"/>
    </location>
</feature>
<name>A0A4R5TYM7_9GAMM</name>
<evidence type="ECO:0000256" key="1">
    <source>
        <dbReference type="SAM" id="MobiDB-lite"/>
    </source>
</evidence>
<dbReference type="Proteomes" id="UP000294796">
    <property type="component" value="Unassembled WGS sequence"/>
</dbReference>
<protein>
    <submittedName>
        <fullName evidence="3">Uncharacterized protein</fullName>
    </submittedName>
</protein>
<keyword evidence="2" id="KW-0732">Signal</keyword>
<feature type="signal peptide" evidence="2">
    <location>
        <begin position="1"/>
        <end position="23"/>
    </location>
</feature>
<dbReference type="RefSeq" id="WP_133321329.1">
    <property type="nucleotide sequence ID" value="NZ_SMTF01000003.1"/>
</dbReference>